<evidence type="ECO:0000256" key="4">
    <source>
        <dbReference type="ARBA" id="ARBA00022664"/>
    </source>
</evidence>
<dbReference type="PROSITE" id="PS00517">
    <property type="entry name" value="RNASE_3_1"/>
    <property type="match status" value="1"/>
</dbReference>
<feature type="binding site" evidence="9">
    <location>
        <position position="123"/>
    </location>
    <ligand>
        <name>Mg(2+)</name>
        <dbReference type="ChEBI" id="CHEBI:18420"/>
    </ligand>
</feature>
<keyword evidence="3 9" id="KW-0698">rRNA processing</keyword>
<comment type="subcellular location">
    <subcellularLocation>
        <location evidence="9">Cytoplasm</location>
    </subcellularLocation>
</comment>
<dbReference type="AlphaFoldDB" id="A0A2N3G880"/>
<keyword evidence="8 9" id="KW-0694">RNA-binding</keyword>
<keyword evidence="7 9" id="KW-0378">Hydrolase</keyword>
<keyword evidence="9" id="KW-0699">rRNA-binding</keyword>
<dbReference type="InterPro" id="IPR000999">
    <property type="entry name" value="RNase_III_dom"/>
</dbReference>
<dbReference type="SMART" id="SM00535">
    <property type="entry name" value="RIBOc"/>
    <property type="match status" value="1"/>
</dbReference>
<evidence type="ECO:0000256" key="8">
    <source>
        <dbReference type="ARBA" id="ARBA00022884"/>
    </source>
</evidence>
<evidence type="ECO:0000259" key="10">
    <source>
        <dbReference type="PROSITE" id="PS50137"/>
    </source>
</evidence>
<feature type="binding site" evidence="9">
    <location>
        <position position="50"/>
    </location>
    <ligand>
        <name>Mg(2+)</name>
        <dbReference type="ChEBI" id="CHEBI:18420"/>
    </ligand>
</feature>
<evidence type="ECO:0000256" key="6">
    <source>
        <dbReference type="ARBA" id="ARBA00022759"/>
    </source>
</evidence>
<evidence type="ECO:0000256" key="7">
    <source>
        <dbReference type="ARBA" id="ARBA00022801"/>
    </source>
</evidence>
<feature type="active site" evidence="9">
    <location>
        <position position="54"/>
    </location>
</feature>
<dbReference type="InterPro" id="IPR036389">
    <property type="entry name" value="RNase_III_sf"/>
</dbReference>
<reference evidence="12 13" key="1">
    <citation type="journal article" date="2017" name="ISME J.">
        <title>Potential for microbial H2 and metal transformations associated with novel bacteria and archaea in deep terrestrial subsurface sediments.</title>
        <authorList>
            <person name="Hernsdorf A.W."/>
            <person name="Amano Y."/>
            <person name="Miyakawa K."/>
            <person name="Ise K."/>
            <person name="Suzuki Y."/>
            <person name="Anantharaman K."/>
            <person name="Probst A."/>
            <person name="Burstein D."/>
            <person name="Thomas B.C."/>
            <person name="Banfield J.F."/>
        </authorList>
    </citation>
    <scope>NUCLEOTIDE SEQUENCE [LARGE SCALE GENOMIC DNA]</scope>
    <source>
        <strain evidence="12">HGW-Actinobacteria-3</strain>
    </source>
</reference>
<name>A0A2N3G880_9ACTN</name>
<comment type="similarity">
    <text evidence="2">Belongs to the ribonuclease III family.</text>
</comment>
<keyword evidence="9" id="KW-0479">Metal-binding</keyword>
<feature type="domain" description="DRBM" evidence="10">
    <location>
        <begin position="163"/>
        <end position="231"/>
    </location>
</feature>
<dbReference type="Gene3D" id="1.10.1520.10">
    <property type="entry name" value="Ribonuclease III domain"/>
    <property type="match status" value="1"/>
</dbReference>
<evidence type="ECO:0000313" key="12">
    <source>
        <dbReference type="EMBL" id="PKQ28804.1"/>
    </source>
</evidence>
<dbReference type="GO" id="GO:0004525">
    <property type="term" value="F:ribonuclease III activity"/>
    <property type="evidence" value="ECO:0007669"/>
    <property type="project" value="UniProtKB-UniRule"/>
</dbReference>
<dbReference type="PROSITE" id="PS50142">
    <property type="entry name" value="RNASE_3_2"/>
    <property type="match status" value="1"/>
</dbReference>
<dbReference type="GO" id="GO:0006364">
    <property type="term" value="P:rRNA processing"/>
    <property type="evidence" value="ECO:0007669"/>
    <property type="project" value="UniProtKB-UniRule"/>
</dbReference>
<keyword evidence="9" id="KW-0963">Cytoplasm</keyword>
<dbReference type="EMBL" id="PHEX01000004">
    <property type="protein sequence ID" value="PKQ28804.1"/>
    <property type="molecule type" value="Genomic_DNA"/>
</dbReference>
<dbReference type="HAMAP" id="MF_00104">
    <property type="entry name" value="RNase_III"/>
    <property type="match status" value="1"/>
</dbReference>
<dbReference type="GO" id="GO:0003725">
    <property type="term" value="F:double-stranded RNA binding"/>
    <property type="evidence" value="ECO:0007669"/>
    <property type="project" value="TreeGrafter"/>
</dbReference>
<feature type="active site" evidence="9">
    <location>
        <position position="126"/>
    </location>
</feature>
<feature type="binding site" evidence="9">
    <location>
        <position position="126"/>
    </location>
    <ligand>
        <name>Mg(2+)</name>
        <dbReference type="ChEBI" id="CHEBI:18420"/>
    </ligand>
</feature>
<dbReference type="PANTHER" id="PTHR11207:SF0">
    <property type="entry name" value="RIBONUCLEASE 3"/>
    <property type="match status" value="1"/>
</dbReference>
<comment type="function">
    <text evidence="9">Digests double-stranded RNA. Involved in the processing of primary rRNA transcript to yield the immediate precursors to the large and small rRNAs (23S and 16S). Processes some mRNAs, and tRNAs when they are encoded in the rRNA operon. Processes pre-crRNA and tracrRNA of type II CRISPR loci if present in the organism.</text>
</comment>
<dbReference type="GO" id="GO:0005737">
    <property type="term" value="C:cytoplasm"/>
    <property type="evidence" value="ECO:0007669"/>
    <property type="project" value="UniProtKB-SubCell"/>
</dbReference>
<evidence type="ECO:0000256" key="3">
    <source>
        <dbReference type="ARBA" id="ARBA00022552"/>
    </source>
</evidence>
<dbReference type="EC" id="3.1.26.3" evidence="9"/>
<evidence type="ECO:0000256" key="1">
    <source>
        <dbReference type="ARBA" id="ARBA00000109"/>
    </source>
</evidence>
<dbReference type="Pfam" id="PF14622">
    <property type="entry name" value="Ribonucleas_3_3"/>
    <property type="match status" value="1"/>
</dbReference>
<sequence length="237" mass="25930">MTEIEHVLKAVEDLIGYTFTDRSLLAQSLSHRSYVNENGRPSIESNERLEFLGDSVIELAITRVLFEDFLDYPEGELTKIRSAVVRAAALAEAAERLGLGDYILIGKGEESSGGRKRQSILADTFEAVVGALYLDGGFDVSCGMVISCLTPILRDIVEWGSSDFKSDLQVFSVKRMGLMPRYGMKEKGPDHFKTFYATVQVGDRKFGPVAGASKKEAEQGAARVAIIKLGWSSGGKH</sequence>
<evidence type="ECO:0000259" key="11">
    <source>
        <dbReference type="PROSITE" id="PS50142"/>
    </source>
</evidence>
<evidence type="ECO:0000313" key="13">
    <source>
        <dbReference type="Proteomes" id="UP000233654"/>
    </source>
</evidence>
<dbReference type="Pfam" id="PF00035">
    <property type="entry name" value="dsrm"/>
    <property type="match status" value="1"/>
</dbReference>
<dbReference type="InterPro" id="IPR014720">
    <property type="entry name" value="dsRBD_dom"/>
</dbReference>
<dbReference type="GO" id="GO:0008033">
    <property type="term" value="P:tRNA processing"/>
    <property type="evidence" value="ECO:0007669"/>
    <property type="project" value="UniProtKB-KW"/>
</dbReference>
<organism evidence="12 13">
    <name type="scientific">Candidatus Anoxymicrobium japonicum</name>
    <dbReference type="NCBI Taxonomy" id="2013648"/>
    <lineage>
        <taxon>Bacteria</taxon>
        <taxon>Bacillati</taxon>
        <taxon>Actinomycetota</taxon>
        <taxon>Candidatus Geothermincolia</taxon>
        <taxon>Candidatus Geothermincolales</taxon>
        <taxon>Candidatus Anoxymicrobiaceae</taxon>
        <taxon>Candidatus Anoxymicrobium</taxon>
    </lineage>
</organism>
<accession>A0A2N3G880</accession>
<dbReference type="GO" id="GO:0006397">
    <property type="term" value="P:mRNA processing"/>
    <property type="evidence" value="ECO:0007669"/>
    <property type="project" value="UniProtKB-UniRule"/>
</dbReference>
<dbReference type="NCBIfam" id="TIGR02191">
    <property type="entry name" value="RNaseIII"/>
    <property type="match status" value="1"/>
</dbReference>
<dbReference type="CDD" id="cd00593">
    <property type="entry name" value="RIBOc"/>
    <property type="match status" value="1"/>
</dbReference>
<evidence type="ECO:0000256" key="9">
    <source>
        <dbReference type="HAMAP-Rule" id="MF_00104"/>
    </source>
</evidence>
<dbReference type="GO" id="GO:0019843">
    <property type="term" value="F:rRNA binding"/>
    <property type="evidence" value="ECO:0007669"/>
    <property type="project" value="UniProtKB-KW"/>
</dbReference>
<evidence type="ECO:0000256" key="2">
    <source>
        <dbReference type="ARBA" id="ARBA00010183"/>
    </source>
</evidence>
<dbReference type="FunFam" id="1.10.1520.10:FF:000001">
    <property type="entry name" value="Ribonuclease 3"/>
    <property type="match status" value="1"/>
</dbReference>
<dbReference type="Proteomes" id="UP000233654">
    <property type="component" value="Unassembled WGS sequence"/>
</dbReference>
<dbReference type="PROSITE" id="PS50137">
    <property type="entry name" value="DS_RBD"/>
    <property type="match status" value="1"/>
</dbReference>
<dbReference type="Gene3D" id="3.30.160.20">
    <property type="match status" value="1"/>
</dbReference>
<comment type="caution">
    <text evidence="12">The sequence shown here is derived from an EMBL/GenBank/DDBJ whole genome shotgun (WGS) entry which is preliminary data.</text>
</comment>
<dbReference type="SMART" id="SM00358">
    <property type="entry name" value="DSRM"/>
    <property type="match status" value="1"/>
</dbReference>
<keyword evidence="9" id="KW-0460">Magnesium</keyword>
<keyword evidence="9" id="KW-0819">tRNA processing</keyword>
<keyword evidence="6 9" id="KW-0255">Endonuclease</keyword>
<dbReference type="SUPFAM" id="SSF54768">
    <property type="entry name" value="dsRNA-binding domain-like"/>
    <property type="match status" value="1"/>
</dbReference>
<dbReference type="CDD" id="cd10845">
    <property type="entry name" value="DSRM_RNAse_III_family"/>
    <property type="match status" value="1"/>
</dbReference>
<keyword evidence="4 9" id="KW-0507">mRNA processing</keyword>
<dbReference type="GO" id="GO:0010468">
    <property type="term" value="P:regulation of gene expression"/>
    <property type="evidence" value="ECO:0007669"/>
    <property type="project" value="TreeGrafter"/>
</dbReference>
<comment type="cofactor">
    <cofactor evidence="9">
        <name>Mg(2+)</name>
        <dbReference type="ChEBI" id="CHEBI:18420"/>
    </cofactor>
</comment>
<comment type="subunit">
    <text evidence="9">Homodimer.</text>
</comment>
<dbReference type="PANTHER" id="PTHR11207">
    <property type="entry name" value="RIBONUCLEASE III"/>
    <property type="match status" value="1"/>
</dbReference>
<dbReference type="SUPFAM" id="SSF69065">
    <property type="entry name" value="RNase III domain-like"/>
    <property type="match status" value="1"/>
</dbReference>
<protein>
    <recommendedName>
        <fullName evidence="9">Ribonuclease 3</fullName>
        <ecNumber evidence="9">3.1.26.3</ecNumber>
    </recommendedName>
    <alternativeName>
        <fullName evidence="9">Ribonuclease III</fullName>
        <shortName evidence="9">RNase III</shortName>
    </alternativeName>
</protein>
<comment type="catalytic activity">
    <reaction evidence="1 9">
        <text>Endonucleolytic cleavage to 5'-phosphomonoester.</text>
        <dbReference type="EC" id="3.1.26.3"/>
    </reaction>
</comment>
<evidence type="ECO:0000256" key="5">
    <source>
        <dbReference type="ARBA" id="ARBA00022722"/>
    </source>
</evidence>
<keyword evidence="5 9" id="KW-0540">Nuclease</keyword>
<dbReference type="GO" id="GO:0046872">
    <property type="term" value="F:metal ion binding"/>
    <property type="evidence" value="ECO:0007669"/>
    <property type="project" value="UniProtKB-KW"/>
</dbReference>
<dbReference type="InterPro" id="IPR011907">
    <property type="entry name" value="RNase_III"/>
</dbReference>
<feature type="domain" description="RNase III" evidence="11">
    <location>
        <begin position="8"/>
        <end position="137"/>
    </location>
</feature>
<proteinExistence type="inferred from homology"/>
<gene>
    <name evidence="9 12" type="primary">rnc</name>
    <name evidence="12" type="ORF">CVT63_00595</name>
</gene>